<dbReference type="RefSeq" id="WP_070115968.1">
    <property type="nucleotide sequence ID" value="NZ_MASR01000001.1"/>
</dbReference>
<evidence type="ECO:0000313" key="2">
    <source>
        <dbReference type="EMBL" id="OFE12345.1"/>
    </source>
</evidence>
<proteinExistence type="predicted"/>
<accession>A0A1E8CJ74</accession>
<evidence type="ECO:0000313" key="3">
    <source>
        <dbReference type="Proteomes" id="UP000175669"/>
    </source>
</evidence>
<dbReference type="Pfam" id="PF07693">
    <property type="entry name" value="KAP_NTPase"/>
    <property type="match status" value="1"/>
</dbReference>
<organism evidence="2 3">
    <name type="scientific">Pseudohongiella acticola</name>
    <dbReference type="NCBI Taxonomy" id="1524254"/>
    <lineage>
        <taxon>Bacteria</taxon>
        <taxon>Pseudomonadati</taxon>
        <taxon>Pseudomonadota</taxon>
        <taxon>Gammaproteobacteria</taxon>
        <taxon>Pseudomonadales</taxon>
        <taxon>Pseudohongiellaceae</taxon>
        <taxon>Pseudohongiella</taxon>
    </lineage>
</organism>
<dbReference type="AlphaFoldDB" id="A0A1E8CJ74"/>
<dbReference type="STRING" id="1524254.PHACT_03670"/>
<feature type="domain" description="KAP NTPase" evidence="1">
    <location>
        <begin position="24"/>
        <end position="267"/>
    </location>
</feature>
<evidence type="ECO:0000259" key="1">
    <source>
        <dbReference type="Pfam" id="PF07693"/>
    </source>
</evidence>
<dbReference type="InterPro" id="IPR027417">
    <property type="entry name" value="P-loop_NTPase"/>
</dbReference>
<dbReference type="EMBL" id="MASR01000001">
    <property type="protein sequence ID" value="OFE12345.1"/>
    <property type="molecule type" value="Genomic_DNA"/>
</dbReference>
<dbReference type="Proteomes" id="UP000175669">
    <property type="component" value="Unassembled WGS sequence"/>
</dbReference>
<keyword evidence="3" id="KW-1185">Reference proteome</keyword>
<reference evidence="3" key="1">
    <citation type="submission" date="2016-07" db="EMBL/GenBank/DDBJ databases">
        <authorList>
            <person name="Florea S."/>
            <person name="Webb J.S."/>
            <person name="Jaromczyk J."/>
            <person name="Schardl C.L."/>
        </authorList>
    </citation>
    <scope>NUCLEOTIDE SEQUENCE [LARGE SCALE GENOMIC DNA]</scope>
    <source>
        <strain evidence="3">KCTC 42131</strain>
    </source>
</reference>
<sequence>MELKARKFQVNPESPFEGDLLERRQEIENLTLLLRNMNTPMVLAVNGRWGSGKSTFVDMWSKYLELEGFPVLNFNAWTTDFSEDPLVAFLGEMNTGLDSYLTASGVRNEAWERCKKIGGVIARRSLPTVVRLVTAGVLDGNEIGREEAMGLLGGTASEAVEAYESTKSAIDEFKKHLSDTLEVATKDTPLVIFVDELDRCRPTYAIELLERIKHLFDQPGIVFVLSLDKEQLCHSIGAVYGEIDAAGYLRRFIDLEYTLPNPSPETYIGQLISSLGLGFFFEQKNKNSLFKYEKDHFKGTFLWLCGEYGFTLRDIEQYLSRISLALHSTPANKFTFSSLVVFLIVLRQKNPVLYSGLVKEGHTLGDSIDYIHSIAPKKRDAKFYMAVVEGYLIASKSRDELDRDYDVQYKEIIENDNESVENHEYAQTVFEVIRQHRGHGHIVPLNEILKRVELTSQFSFPQREEES</sequence>
<dbReference type="OrthoDB" id="88903at2"/>
<comment type="caution">
    <text evidence="2">The sequence shown here is derived from an EMBL/GenBank/DDBJ whole genome shotgun (WGS) entry which is preliminary data.</text>
</comment>
<dbReference type="InterPro" id="IPR011646">
    <property type="entry name" value="KAP_P-loop"/>
</dbReference>
<name>A0A1E8CJ74_9GAMM</name>
<protein>
    <recommendedName>
        <fullName evidence="1">KAP NTPase domain-containing protein</fullName>
    </recommendedName>
</protein>
<dbReference type="Gene3D" id="3.40.50.300">
    <property type="entry name" value="P-loop containing nucleotide triphosphate hydrolases"/>
    <property type="match status" value="1"/>
</dbReference>
<gene>
    <name evidence="2" type="ORF">PHACT_03670</name>
</gene>
<dbReference type="SUPFAM" id="SSF52540">
    <property type="entry name" value="P-loop containing nucleoside triphosphate hydrolases"/>
    <property type="match status" value="1"/>
</dbReference>